<dbReference type="SUPFAM" id="SSF51621">
    <property type="entry name" value="Phosphoenolpyruvate/pyruvate domain"/>
    <property type="match status" value="1"/>
</dbReference>
<accession>A0A1G9HC14</accession>
<sequence>MIEKFSRLLAGDRAILMPGAGDALTARIIEETGFEALFTTGYGISASKLGRPDLGYLTMTEMVERAADIIEAVDIPVFVDGDTGYGEDINVKRTVKEYERVGAVGLFIEDQVWPKRCGHMEGKKIVDQKIWLQRLEAALTARANPDFKILARTDARNISGLASAIERVQAAIELGVDAVFVESPQSREELKEVGRQVKKVPLMANMIRRGKTPIVGREELERWGYRLVAYPLTGLYAAARAMKDSLAELKEKGHSRDLPPERTLDFDDFNRLVGLEKELERWEKLR</sequence>
<reference evidence="1 2" key="1">
    <citation type="submission" date="2016-10" db="EMBL/GenBank/DDBJ databases">
        <authorList>
            <person name="de Groot N.N."/>
        </authorList>
    </citation>
    <scope>NUCLEOTIDE SEQUENCE [LARGE SCALE GENOMIC DNA]</scope>
    <source>
        <strain evidence="1 2">SLAS-1</strain>
    </source>
</reference>
<dbReference type="OrthoDB" id="8629576at2"/>
<dbReference type="GO" id="GO:0016833">
    <property type="term" value="F:oxo-acid-lyase activity"/>
    <property type="evidence" value="ECO:0007669"/>
    <property type="project" value="UniProtKB-ARBA"/>
</dbReference>
<dbReference type="RefSeq" id="WP_089757720.1">
    <property type="nucleotide sequence ID" value="NZ_FNGO01000001.1"/>
</dbReference>
<keyword evidence="1" id="KW-0456">Lyase</keyword>
<dbReference type="InterPro" id="IPR039556">
    <property type="entry name" value="ICL/PEPM"/>
</dbReference>
<evidence type="ECO:0000313" key="1">
    <source>
        <dbReference type="EMBL" id="SDL10376.1"/>
    </source>
</evidence>
<dbReference type="AlphaFoldDB" id="A0A1G9HC14"/>
<dbReference type="PANTHER" id="PTHR42905:SF5">
    <property type="entry name" value="CARBOXYVINYL-CARBOXYPHOSPHONATE PHOSPHORYLMUTASE, CHLOROPLASTIC"/>
    <property type="match status" value="1"/>
</dbReference>
<keyword evidence="2" id="KW-1185">Reference proteome</keyword>
<dbReference type="STRING" id="321763.SAMN04488692_101168"/>
<dbReference type="InterPro" id="IPR018523">
    <property type="entry name" value="Isocitrate_lyase_ph_CS"/>
</dbReference>
<proteinExistence type="predicted"/>
<dbReference type="InterPro" id="IPR015813">
    <property type="entry name" value="Pyrv/PenolPyrv_kinase-like_dom"/>
</dbReference>
<gene>
    <name evidence="1" type="ORF">SAMN04488692_101168</name>
</gene>
<dbReference type="Proteomes" id="UP000199476">
    <property type="component" value="Unassembled WGS sequence"/>
</dbReference>
<dbReference type="Gene3D" id="3.20.20.60">
    <property type="entry name" value="Phosphoenolpyruvate-binding domains"/>
    <property type="match status" value="1"/>
</dbReference>
<dbReference type="PROSITE" id="PS00161">
    <property type="entry name" value="ISOCITRATE_LYASE"/>
    <property type="match status" value="1"/>
</dbReference>
<protein>
    <submittedName>
        <fullName evidence="1">2-Methylisocitrate lyase, PEP mutase family</fullName>
    </submittedName>
</protein>
<dbReference type="Pfam" id="PF13714">
    <property type="entry name" value="PEP_mutase"/>
    <property type="match status" value="1"/>
</dbReference>
<name>A0A1G9HC14_9FIRM</name>
<evidence type="ECO:0000313" key="2">
    <source>
        <dbReference type="Proteomes" id="UP000199476"/>
    </source>
</evidence>
<dbReference type="CDD" id="cd00377">
    <property type="entry name" value="ICL_PEPM"/>
    <property type="match status" value="1"/>
</dbReference>
<dbReference type="InterPro" id="IPR040442">
    <property type="entry name" value="Pyrv_kinase-like_dom_sf"/>
</dbReference>
<organism evidence="1 2">
    <name type="scientific">Halarsenatibacter silvermanii</name>
    <dbReference type="NCBI Taxonomy" id="321763"/>
    <lineage>
        <taxon>Bacteria</taxon>
        <taxon>Bacillati</taxon>
        <taxon>Bacillota</taxon>
        <taxon>Clostridia</taxon>
        <taxon>Halanaerobiales</taxon>
        <taxon>Halarsenatibacteraceae</taxon>
        <taxon>Halarsenatibacter</taxon>
    </lineage>
</organism>
<dbReference type="EMBL" id="FNGO01000001">
    <property type="protein sequence ID" value="SDL10376.1"/>
    <property type="molecule type" value="Genomic_DNA"/>
</dbReference>
<dbReference type="PANTHER" id="PTHR42905">
    <property type="entry name" value="PHOSPHOENOLPYRUVATE CARBOXYLASE"/>
    <property type="match status" value="1"/>
</dbReference>